<evidence type="ECO:0000256" key="3">
    <source>
        <dbReference type="ARBA" id="ARBA00022692"/>
    </source>
</evidence>
<evidence type="ECO:0000256" key="1">
    <source>
        <dbReference type="ARBA" id="ARBA00004389"/>
    </source>
</evidence>
<evidence type="ECO:0000313" key="15">
    <source>
        <dbReference type="Proteomes" id="UP001195914"/>
    </source>
</evidence>
<dbReference type="AlphaFoldDB" id="A0AAD9LL54"/>
<evidence type="ECO:0000256" key="2">
    <source>
        <dbReference type="ARBA" id="ARBA00007717"/>
    </source>
</evidence>
<comment type="subcellular location">
    <subcellularLocation>
        <location evidence="1">Endoplasmic reticulum membrane</location>
        <topology evidence="1">Single-pass membrane protein</topology>
    </subcellularLocation>
</comment>
<dbReference type="EMBL" id="JAHBMH010000007">
    <property type="protein sequence ID" value="KAK1939712.1"/>
    <property type="molecule type" value="Genomic_DNA"/>
</dbReference>
<keyword evidence="5" id="KW-0256">Endoplasmic reticulum</keyword>
<keyword evidence="8" id="KW-0325">Glycoprotein</keyword>
<dbReference type="InterPro" id="IPR007484">
    <property type="entry name" value="Peptidase_M28"/>
</dbReference>
<dbReference type="Pfam" id="PF04389">
    <property type="entry name" value="Peptidase_M28"/>
    <property type="match status" value="1"/>
</dbReference>
<evidence type="ECO:0000256" key="6">
    <source>
        <dbReference type="ARBA" id="ARBA00022989"/>
    </source>
</evidence>
<evidence type="ECO:0000256" key="11">
    <source>
        <dbReference type="SAM" id="Phobius"/>
    </source>
</evidence>
<organism evidence="14 15">
    <name type="scientific">Babesia divergens</name>
    <dbReference type="NCBI Taxonomy" id="32595"/>
    <lineage>
        <taxon>Eukaryota</taxon>
        <taxon>Sar</taxon>
        <taxon>Alveolata</taxon>
        <taxon>Apicomplexa</taxon>
        <taxon>Aconoidasida</taxon>
        <taxon>Piroplasmida</taxon>
        <taxon>Babesiidae</taxon>
        <taxon>Babesia</taxon>
    </lineage>
</organism>
<comment type="similarity">
    <text evidence="2">Belongs to the nicastrin family.</text>
</comment>
<dbReference type="SUPFAM" id="SSF53187">
    <property type="entry name" value="Zn-dependent exopeptidases"/>
    <property type="match status" value="1"/>
</dbReference>
<evidence type="ECO:0000256" key="10">
    <source>
        <dbReference type="SAM" id="MobiDB-lite"/>
    </source>
</evidence>
<evidence type="ECO:0000256" key="7">
    <source>
        <dbReference type="ARBA" id="ARBA00023136"/>
    </source>
</evidence>
<evidence type="ECO:0000256" key="5">
    <source>
        <dbReference type="ARBA" id="ARBA00022824"/>
    </source>
</evidence>
<feature type="compositionally biased region" description="Polar residues" evidence="10">
    <location>
        <begin position="234"/>
        <end position="245"/>
    </location>
</feature>
<evidence type="ECO:0000313" key="14">
    <source>
        <dbReference type="EMBL" id="KAK1939712.1"/>
    </source>
</evidence>
<feature type="transmembrane region" description="Helical" evidence="11">
    <location>
        <begin position="530"/>
        <end position="550"/>
    </location>
</feature>
<reference evidence="14" key="2">
    <citation type="submission" date="2021-05" db="EMBL/GenBank/DDBJ databases">
        <authorList>
            <person name="Pain A."/>
        </authorList>
    </citation>
    <scope>NUCLEOTIDE SEQUENCE</scope>
    <source>
        <strain evidence="14">1802A</strain>
    </source>
</reference>
<keyword evidence="4 12" id="KW-0732">Signal</keyword>
<sequence>MKGALCVVSLFLAYIPVFSKASTNLEVHALSGFKIADTAYGFPGTMYYGRLLQVRALLPDLSRRSEDMSDADLDEALGRRLQKNGHTLIFRLDSILKNRFDFLAFRNMLNTSGSTALIVIPPPSRILPGSAEGCTEAPMLELDSQNKQTVCKHDPSTFHQSTMDLFHTFLMGGGFKGLVAVIEENDDALDLIRRSGEGGGWLGSMIRYSVQSPSYKKISTYSCFNIVGTLKGTQELPNSDSTPEPNSKHRQLKGQEAASKPKIVICSYFDTFSLLQSYRTAASNNTGLIAVLELARLLEGMDQQRYEVVILLTSGSIFNFHGASVFANSYSDIDNVELVLCLDDLTSPELYIHESSKATDISQLFQLYLSGSVTETVKRGISTKAKAMSFQHEQFTRQKVHSLTLTSSKDSRPMAIRQRAFEYKFSNAILADHIMEIAQSLAKALQGKSLTIIESDLKNRIAEWEEKLAAPRCGLSRDLYKDDSVRMIVKYLRTHLANVTTQKVSRKAQGFEFYSNGSMATIFYTARPCLYDLIMLCSACIYLFVIWSLIQGSPTAAYDDIMKMFSDSHARNTQTAGANRPNTRQSTKYKIG</sequence>
<dbReference type="PANTHER" id="PTHR31826">
    <property type="entry name" value="NICALIN"/>
    <property type="match status" value="1"/>
</dbReference>
<feature type="chain" id="PRO_5041913279" description="BOS complex subunit NCLN" evidence="12">
    <location>
        <begin position="22"/>
        <end position="592"/>
    </location>
</feature>
<feature type="region of interest" description="Disordered" evidence="10">
    <location>
        <begin position="572"/>
        <end position="592"/>
    </location>
</feature>
<evidence type="ECO:0000256" key="12">
    <source>
        <dbReference type="SAM" id="SignalP"/>
    </source>
</evidence>
<comment type="caution">
    <text evidence="14">The sequence shown here is derived from an EMBL/GenBank/DDBJ whole genome shotgun (WGS) entry which is preliminary data.</text>
</comment>
<dbReference type="GO" id="GO:0009966">
    <property type="term" value="P:regulation of signal transduction"/>
    <property type="evidence" value="ECO:0007669"/>
    <property type="project" value="InterPro"/>
</dbReference>
<keyword evidence="6 11" id="KW-1133">Transmembrane helix</keyword>
<name>A0AAD9LL54_BABDI</name>
<dbReference type="Gene3D" id="3.40.630.10">
    <property type="entry name" value="Zn peptidases"/>
    <property type="match status" value="1"/>
</dbReference>
<gene>
    <name evidence="14" type="ORF">X943_002488</name>
</gene>
<feature type="region of interest" description="Disordered" evidence="10">
    <location>
        <begin position="234"/>
        <end position="255"/>
    </location>
</feature>
<feature type="signal peptide" evidence="12">
    <location>
        <begin position="1"/>
        <end position="21"/>
    </location>
</feature>
<accession>A0AAD9LL54</accession>
<evidence type="ECO:0000256" key="8">
    <source>
        <dbReference type="ARBA" id="ARBA00023180"/>
    </source>
</evidence>
<evidence type="ECO:0000256" key="4">
    <source>
        <dbReference type="ARBA" id="ARBA00022729"/>
    </source>
</evidence>
<dbReference type="InterPro" id="IPR016574">
    <property type="entry name" value="Nicalin"/>
</dbReference>
<evidence type="ECO:0000259" key="13">
    <source>
        <dbReference type="Pfam" id="PF04389"/>
    </source>
</evidence>
<proteinExistence type="inferred from homology"/>
<feature type="domain" description="Peptidase M28" evidence="13">
    <location>
        <begin position="254"/>
        <end position="405"/>
    </location>
</feature>
<dbReference type="GO" id="GO:0005789">
    <property type="term" value="C:endoplasmic reticulum membrane"/>
    <property type="evidence" value="ECO:0007669"/>
    <property type="project" value="UniProtKB-SubCell"/>
</dbReference>
<keyword evidence="3 11" id="KW-0812">Transmembrane</keyword>
<protein>
    <recommendedName>
        <fullName evidence="9">BOS complex subunit NCLN</fullName>
    </recommendedName>
</protein>
<keyword evidence="7 11" id="KW-0472">Membrane</keyword>
<evidence type="ECO:0000256" key="9">
    <source>
        <dbReference type="ARBA" id="ARBA00034873"/>
    </source>
</evidence>
<reference evidence="14" key="1">
    <citation type="journal article" date="2014" name="Nucleic Acids Res.">
        <title>The evolutionary dynamics of variant antigen genes in Babesia reveal a history of genomic innovation underlying host-parasite interaction.</title>
        <authorList>
            <person name="Jackson A.P."/>
            <person name="Otto T.D."/>
            <person name="Darby A."/>
            <person name="Ramaprasad A."/>
            <person name="Xia D."/>
            <person name="Echaide I.E."/>
            <person name="Farber M."/>
            <person name="Gahlot S."/>
            <person name="Gamble J."/>
            <person name="Gupta D."/>
            <person name="Gupta Y."/>
            <person name="Jackson L."/>
            <person name="Malandrin L."/>
            <person name="Malas T.B."/>
            <person name="Moussa E."/>
            <person name="Nair M."/>
            <person name="Reid A.J."/>
            <person name="Sanders M."/>
            <person name="Sharma J."/>
            <person name="Tracey A."/>
            <person name="Quail M.A."/>
            <person name="Weir W."/>
            <person name="Wastling J.M."/>
            <person name="Hall N."/>
            <person name="Willadsen P."/>
            <person name="Lingelbach K."/>
            <person name="Shiels B."/>
            <person name="Tait A."/>
            <person name="Berriman M."/>
            <person name="Allred D.R."/>
            <person name="Pain A."/>
        </authorList>
    </citation>
    <scope>NUCLEOTIDE SEQUENCE</scope>
    <source>
        <strain evidence="14">1802A</strain>
    </source>
</reference>
<dbReference type="Proteomes" id="UP001195914">
    <property type="component" value="Unassembled WGS sequence"/>
</dbReference>
<keyword evidence="15" id="KW-1185">Reference proteome</keyword>